<reference evidence="3" key="1">
    <citation type="submission" date="2008-02" db="EMBL/GenBank/DDBJ databases">
        <authorList>
            <consortium name="The Broad Institute Genome Sequencing Platform"/>
            <person name="Fischbach M."/>
            <person name="Ward D."/>
            <person name="Young S."/>
            <person name="Jaffe D."/>
            <person name="Gnerre S."/>
            <person name="Berlin A."/>
            <person name="Heiman D."/>
            <person name="Hepburn T."/>
            <person name="Sykes S."/>
            <person name="Alvarado L."/>
            <person name="Kodira C.D."/>
            <person name="Straight P."/>
            <person name="Clardy J."/>
            <person name="Hung D."/>
            <person name="Kolter R."/>
            <person name="Mekalanos J."/>
            <person name="Walker S."/>
            <person name="Walsh C.T."/>
            <person name="Lander E."/>
            <person name="Galagan J."/>
            <person name="Nusbaum C."/>
            <person name="Birren B."/>
        </authorList>
    </citation>
    <scope>NUCLEOTIDE SEQUENCE [LARGE SCALE GENOMIC DNA]</scope>
    <source>
        <strain evidence="3">ATCC 25486 / DSM 40338 / CBS 914.69 / JCM 4507 / NBRC 13074 / NRRL 2958 / 5647</strain>
    </source>
</reference>
<gene>
    <name evidence="2" type="ORF">SSDG_03553</name>
</gene>
<accession>B5HEG8</accession>
<dbReference type="EMBL" id="CM000950">
    <property type="protein sequence ID" value="EDY65229.1"/>
    <property type="molecule type" value="Genomic_DNA"/>
</dbReference>
<dbReference type="AlphaFoldDB" id="B5HEG8"/>
<dbReference type="Proteomes" id="UP000002805">
    <property type="component" value="Chromosome"/>
</dbReference>
<evidence type="ECO:0000313" key="3">
    <source>
        <dbReference type="Proteomes" id="UP000002805"/>
    </source>
</evidence>
<evidence type="ECO:0000313" key="2">
    <source>
        <dbReference type="EMBL" id="EDY65229.1"/>
    </source>
</evidence>
<reference evidence="3" key="2">
    <citation type="submission" date="2009-10" db="EMBL/GenBank/DDBJ databases">
        <title>The genome sequence of Streptomyces pristinaespiralis strain ATCC 25486.</title>
        <authorList>
            <consortium name="The Broad Institute Genome Sequencing Platform"/>
            <consortium name="Broad Institute Microbial Sequencing Center"/>
            <person name="Fischbach M."/>
            <person name="Godfrey P."/>
            <person name="Ward D."/>
            <person name="Young S."/>
            <person name="Zeng Q."/>
            <person name="Koehrsen M."/>
            <person name="Alvarado L."/>
            <person name="Berlin A.M."/>
            <person name="Bochicchio J."/>
            <person name="Borenstein D."/>
            <person name="Chapman S.B."/>
            <person name="Chen Z."/>
            <person name="Engels R."/>
            <person name="Freedman E."/>
            <person name="Gellesch M."/>
            <person name="Goldberg J."/>
            <person name="Griggs A."/>
            <person name="Gujja S."/>
            <person name="Heilman E.R."/>
            <person name="Heiman D.I."/>
            <person name="Hepburn T.A."/>
            <person name="Howarth C."/>
            <person name="Jen D."/>
            <person name="Larson L."/>
            <person name="Lewis B."/>
            <person name="Mehta T."/>
            <person name="Park D."/>
            <person name="Pearson M."/>
            <person name="Richards J."/>
            <person name="Roberts A."/>
            <person name="Saif S."/>
            <person name="Shea T.D."/>
            <person name="Shenoy N."/>
            <person name="Sisk P."/>
            <person name="Stolte C."/>
            <person name="Sykes S.N."/>
            <person name="Thomson T."/>
            <person name="Walk T."/>
            <person name="White J."/>
            <person name="Yandava C."/>
            <person name="Straight P."/>
            <person name="Clardy J."/>
            <person name="Hung D."/>
            <person name="Kolter R."/>
            <person name="Mekalanos J."/>
            <person name="Walker S."/>
            <person name="Walsh C.T."/>
            <person name="Wieland-Brown L.C."/>
            <person name="Haas B."/>
            <person name="Nusbaum C."/>
            <person name="Birren B."/>
        </authorList>
    </citation>
    <scope>NUCLEOTIDE SEQUENCE [LARGE SCALE GENOMIC DNA]</scope>
    <source>
        <strain evidence="3">ATCC 25486 / DSM 40338 / CBS 914.69 / JCM 4507 / NBRC 13074 / NRRL 2958 / 5647</strain>
    </source>
</reference>
<evidence type="ECO:0000256" key="1">
    <source>
        <dbReference type="SAM" id="MobiDB-lite"/>
    </source>
</evidence>
<name>B5HEG8_STRE2</name>
<protein>
    <submittedName>
        <fullName evidence="2">Uncharacterized protein</fullName>
    </submittedName>
</protein>
<feature type="compositionally biased region" description="Low complexity" evidence="1">
    <location>
        <begin position="76"/>
        <end position="99"/>
    </location>
</feature>
<feature type="region of interest" description="Disordered" evidence="1">
    <location>
        <begin position="64"/>
        <end position="99"/>
    </location>
</feature>
<proteinExistence type="predicted"/>
<organism evidence="2 3">
    <name type="scientific">Streptomyces pristinaespiralis (strain ATCC 25486 / DSM 40338 / CBS 914.69 / JCM 4507 / KCC S-0507 / NBRC 13074 / NRRL 2958 / 5647)</name>
    <dbReference type="NCBI Taxonomy" id="457429"/>
    <lineage>
        <taxon>Bacteria</taxon>
        <taxon>Bacillati</taxon>
        <taxon>Actinomycetota</taxon>
        <taxon>Actinomycetes</taxon>
        <taxon>Kitasatosporales</taxon>
        <taxon>Streptomycetaceae</taxon>
        <taxon>Streptomyces</taxon>
    </lineage>
</organism>
<sequence>MAVEEAEAADRRGVRTEVGLTTGCPLGPGQRGAFPTDHALLGVTDEAVRQEDVHLAVVPYTAHRQGVSPERAGVETTSGSSSRTAAGAPTRAARWDRWATAAAPPALSRSALGLPT</sequence>
<keyword evidence="3" id="KW-1185">Reference proteome</keyword>
<dbReference type="HOGENOM" id="CLU_2095534_0_0_11"/>